<evidence type="ECO:0000313" key="3">
    <source>
        <dbReference type="Proteomes" id="UP000729402"/>
    </source>
</evidence>
<gene>
    <name evidence="2" type="ORF">GUJ93_ZPchr0007g3076</name>
</gene>
<reference evidence="2" key="1">
    <citation type="journal article" date="2021" name="bioRxiv">
        <title>Whole Genome Assembly and Annotation of Northern Wild Rice, Zizania palustris L., Supports a Whole Genome Duplication in the Zizania Genus.</title>
        <authorList>
            <person name="Haas M."/>
            <person name="Kono T."/>
            <person name="Macchietto M."/>
            <person name="Millas R."/>
            <person name="McGilp L."/>
            <person name="Shao M."/>
            <person name="Duquette J."/>
            <person name="Hirsch C.N."/>
            <person name="Kimball J."/>
        </authorList>
    </citation>
    <scope>NUCLEOTIDE SEQUENCE</scope>
    <source>
        <tissue evidence="2">Fresh leaf tissue</tissue>
    </source>
</reference>
<feature type="region of interest" description="Disordered" evidence="1">
    <location>
        <begin position="137"/>
        <end position="157"/>
    </location>
</feature>
<dbReference type="Proteomes" id="UP000729402">
    <property type="component" value="Unassembled WGS sequence"/>
</dbReference>
<evidence type="ECO:0000313" key="2">
    <source>
        <dbReference type="EMBL" id="KAG8078573.1"/>
    </source>
</evidence>
<dbReference type="AlphaFoldDB" id="A0A8J5W4H2"/>
<proteinExistence type="predicted"/>
<accession>A0A8J5W4H2</accession>
<keyword evidence="3" id="KW-1185">Reference proteome</keyword>
<feature type="region of interest" description="Disordered" evidence="1">
    <location>
        <begin position="201"/>
        <end position="226"/>
    </location>
</feature>
<comment type="caution">
    <text evidence="2">The sequence shown here is derived from an EMBL/GenBank/DDBJ whole genome shotgun (WGS) entry which is preliminary data.</text>
</comment>
<reference evidence="2" key="2">
    <citation type="submission" date="2021-02" db="EMBL/GenBank/DDBJ databases">
        <authorList>
            <person name="Kimball J.A."/>
            <person name="Haas M.W."/>
            <person name="Macchietto M."/>
            <person name="Kono T."/>
            <person name="Duquette J."/>
            <person name="Shao M."/>
        </authorList>
    </citation>
    <scope>NUCLEOTIDE SEQUENCE</scope>
    <source>
        <tissue evidence="2">Fresh leaf tissue</tissue>
    </source>
</reference>
<dbReference type="EMBL" id="JAAALK010000282">
    <property type="protein sequence ID" value="KAG8078573.1"/>
    <property type="molecule type" value="Genomic_DNA"/>
</dbReference>
<name>A0A8J5W4H2_ZIZPA</name>
<evidence type="ECO:0000256" key="1">
    <source>
        <dbReference type="SAM" id="MobiDB-lite"/>
    </source>
</evidence>
<feature type="compositionally biased region" description="Basic and acidic residues" evidence="1">
    <location>
        <begin position="97"/>
        <end position="106"/>
    </location>
</feature>
<organism evidence="2 3">
    <name type="scientific">Zizania palustris</name>
    <name type="common">Northern wild rice</name>
    <dbReference type="NCBI Taxonomy" id="103762"/>
    <lineage>
        <taxon>Eukaryota</taxon>
        <taxon>Viridiplantae</taxon>
        <taxon>Streptophyta</taxon>
        <taxon>Embryophyta</taxon>
        <taxon>Tracheophyta</taxon>
        <taxon>Spermatophyta</taxon>
        <taxon>Magnoliopsida</taxon>
        <taxon>Liliopsida</taxon>
        <taxon>Poales</taxon>
        <taxon>Poaceae</taxon>
        <taxon>BOP clade</taxon>
        <taxon>Oryzoideae</taxon>
        <taxon>Oryzeae</taxon>
        <taxon>Zizaniinae</taxon>
        <taxon>Zizania</taxon>
    </lineage>
</organism>
<feature type="region of interest" description="Disordered" evidence="1">
    <location>
        <begin position="93"/>
        <end position="124"/>
    </location>
</feature>
<sequence>MQAMSFVLANATQPLHRCLPVVTRRQFLASGPEICHGFERSGCWTWAFIISYFGDIPAVPNVLTKLIFPDNLKIKHYNSVLITGGGRSSFEGAGNYSDKKNSKYNREFPSAGNDGGGPSSPRKQCPTLLPLVASLALPTPRPTPQHTHSRDAHPPRRLPSLLVSSRLVSSPPAVLPPGLLGFRPCLPAARALAAADPLRLRSRLTRRPNPRVPAGEAVSERPAVRS</sequence>
<protein>
    <submittedName>
        <fullName evidence="2">Uncharacterized protein</fullName>
    </submittedName>
</protein>